<dbReference type="InterPro" id="IPR001917">
    <property type="entry name" value="Aminotrans_II_pyridoxalP_BS"/>
</dbReference>
<dbReference type="InterPro" id="IPR015422">
    <property type="entry name" value="PyrdxlP-dep_Trfase_small"/>
</dbReference>
<reference evidence="8 9" key="1">
    <citation type="journal article" date="2019" name="Int. J. Syst. Evol. Microbiol.">
        <title>The Global Catalogue of Microorganisms (GCM) 10K type strain sequencing project: providing services to taxonomists for standard genome sequencing and annotation.</title>
        <authorList>
            <consortium name="The Broad Institute Genomics Platform"/>
            <consortium name="The Broad Institute Genome Sequencing Center for Infectious Disease"/>
            <person name="Wu L."/>
            <person name="Ma J."/>
        </authorList>
    </citation>
    <scope>NUCLEOTIDE SEQUENCE [LARGE SCALE GENOMIC DNA]</scope>
    <source>
        <strain evidence="8 9">JCM 4542</strain>
    </source>
</reference>
<protein>
    <recommendedName>
        <fullName evidence="6">2-amino-3-ketobutyrate coenzyme A ligase</fullName>
        <shortName evidence="6">AKB ligase</shortName>
        <ecNumber evidence="6">2.3.1.29</ecNumber>
    </recommendedName>
    <alternativeName>
        <fullName evidence="6">Glycine acetyltransferase</fullName>
    </alternativeName>
</protein>
<evidence type="ECO:0000313" key="8">
    <source>
        <dbReference type="EMBL" id="GAA2718196.1"/>
    </source>
</evidence>
<feature type="binding site" description="in other chain" evidence="6">
    <location>
        <begin position="114"/>
        <end position="115"/>
    </location>
    <ligand>
        <name>pyridoxal 5'-phosphate</name>
        <dbReference type="ChEBI" id="CHEBI:597326"/>
        <note>ligand shared between dimeric partners</note>
    </ligand>
</feature>
<dbReference type="HAMAP" id="MF_00985">
    <property type="entry name" value="2am3keto_CoA_ligase"/>
    <property type="match status" value="1"/>
</dbReference>
<proteinExistence type="inferred from homology"/>
<keyword evidence="9" id="KW-1185">Reference proteome</keyword>
<dbReference type="SUPFAM" id="SSF53383">
    <property type="entry name" value="PLP-dependent transferases"/>
    <property type="match status" value="1"/>
</dbReference>
<gene>
    <name evidence="6" type="primary">kbl</name>
    <name evidence="8" type="ORF">GCM10010315_33200</name>
</gene>
<comment type="function">
    <text evidence="6">Catalyzes the cleavage of 2-amino-3-ketobutyrate to glycine and acetyl-CoA.</text>
</comment>
<feature type="binding site" evidence="6">
    <location>
        <position position="139"/>
    </location>
    <ligand>
        <name>substrate</name>
    </ligand>
</feature>
<evidence type="ECO:0000256" key="1">
    <source>
        <dbReference type="ARBA" id="ARBA00008392"/>
    </source>
</evidence>
<comment type="catalytic activity">
    <reaction evidence="5">
        <text>6-carboxyhexanoyl-[ACP] + L-alanine + H(+) = (8S)-8-amino-7-oxononanoate + holo-[ACP] + CO2</text>
        <dbReference type="Rhea" id="RHEA:42288"/>
        <dbReference type="Rhea" id="RHEA-COMP:9685"/>
        <dbReference type="Rhea" id="RHEA-COMP:9955"/>
        <dbReference type="ChEBI" id="CHEBI:15378"/>
        <dbReference type="ChEBI" id="CHEBI:16526"/>
        <dbReference type="ChEBI" id="CHEBI:57972"/>
        <dbReference type="ChEBI" id="CHEBI:64479"/>
        <dbReference type="ChEBI" id="CHEBI:78846"/>
        <dbReference type="ChEBI" id="CHEBI:149468"/>
        <dbReference type="EC" id="2.3.1.47"/>
    </reaction>
</comment>
<dbReference type="InterPro" id="IPR004839">
    <property type="entry name" value="Aminotransferase_I/II_large"/>
</dbReference>
<name>A0ABN3TU17_9ACTN</name>
<sequence length="397" mass="43117">MYDGMREHLRKELQDIRDAGLYKSERVITSPQSAAISVGDGKAADKVLNFCSNNYLDLADHPEVIAAAKQALDDWGFGMASVRFICGTQAPHKELESRISRFLGTEDTILYSSCFDANGGVFETLLSAEDAVISDELNHASIIDGIRLSKAARFRYRNRDMADLERCLQEASGARHKLIVTDGVFSMDGYIAPLDEICDLAERYGALVMVDDSHAVGFVGEEGRGTPELFGVTERIDIITGTLGKALGGASGGYVAARAEIVEILRQRSRPYLFSNSLAPSIVGASLRVLDLLAASGDRRAQLRENTALFRKGMTEAGFEVLPGEHPITPVMIGDAAVAARMAAALLEKGIYVIAFSYPVVPQGKARIRVQLSASHSREDVLRTIEAFREVRDAMAA</sequence>
<comment type="similarity">
    <text evidence="1 6">Belongs to the class-II pyridoxal-phosphate-dependent aminotransferase family.</text>
</comment>
<keyword evidence="2 6" id="KW-0808">Transferase</keyword>
<dbReference type="NCBIfam" id="TIGR01822">
    <property type="entry name" value="2am3keto_CoA"/>
    <property type="match status" value="1"/>
</dbReference>
<feature type="binding site" description="in other chain" evidence="6">
    <location>
        <position position="186"/>
    </location>
    <ligand>
        <name>pyridoxal 5'-phosphate</name>
        <dbReference type="ChEBI" id="CHEBI:597326"/>
        <note>ligand shared between dimeric partners</note>
    </ligand>
</feature>
<dbReference type="EMBL" id="BAAASL010000011">
    <property type="protein sequence ID" value="GAA2718196.1"/>
    <property type="molecule type" value="Genomic_DNA"/>
</dbReference>
<comment type="subunit">
    <text evidence="6">Homodimer.</text>
</comment>
<dbReference type="PANTHER" id="PTHR13693:SF102">
    <property type="entry name" value="2-AMINO-3-KETOBUTYRATE COENZYME A LIGASE, MITOCHONDRIAL"/>
    <property type="match status" value="1"/>
</dbReference>
<feature type="binding site" evidence="6">
    <location>
        <begin position="275"/>
        <end position="276"/>
    </location>
    <ligand>
        <name>pyridoxal 5'-phosphate</name>
        <dbReference type="ChEBI" id="CHEBI:597326"/>
        <note>ligand shared between dimeric partners</note>
    </ligand>
</feature>
<feature type="modified residue" description="N6-(pyridoxal phosphate)lysine" evidence="6">
    <location>
        <position position="245"/>
    </location>
</feature>
<dbReference type="Gene3D" id="3.90.1150.10">
    <property type="entry name" value="Aspartate Aminotransferase, domain 1"/>
    <property type="match status" value="1"/>
</dbReference>
<evidence type="ECO:0000256" key="6">
    <source>
        <dbReference type="HAMAP-Rule" id="MF_00985"/>
    </source>
</evidence>
<evidence type="ECO:0000256" key="4">
    <source>
        <dbReference type="ARBA" id="ARBA00023315"/>
    </source>
</evidence>
<dbReference type="EC" id="2.3.1.29" evidence="6"/>
<comment type="cofactor">
    <cofactor evidence="6">
        <name>pyridoxal 5'-phosphate</name>
        <dbReference type="ChEBI" id="CHEBI:597326"/>
    </cofactor>
    <text evidence="6">Binds 1 pyridoxal phosphate per subunit.</text>
</comment>
<comment type="catalytic activity">
    <reaction evidence="6">
        <text>glycine + acetyl-CoA = (2S)-2-amino-3-oxobutanoate + CoA</text>
        <dbReference type="Rhea" id="RHEA:20736"/>
        <dbReference type="ChEBI" id="CHEBI:57287"/>
        <dbReference type="ChEBI" id="CHEBI:57288"/>
        <dbReference type="ChEBI" id="CHEBI:57305"/>
        <dbReference type="ChEBI" id="CHEBI:78948"/>
        <dbReference type="EC" id="2.3.1.29"/>
    </reaction>
</comment>
<dbReference type="InterPro" id="IPR050087">
    <property type="entry name" value="AON_synthase_class-II"/>
</dbReference>
<dbReference type="InterPro" id="IPR015424">
    <property type="entry name" value="PyrdxlP-dep_Trfase"/>
</dbReference>
<organism evidence="8 9">
    <name type="scientific">Streptomyces luteosporeus</name>
    <dbReference type="NCBI Taxonomy" id="173856"/>
    <lineage>
        <taxon>Bacteria</taxon>
        <taxon>Bacillati</taxon>
        <taxon>Actinomycetota</taxon>
        <taxon>Actinomycetes</taxon>
        <taxon>Kitasatosporales</taxon>
        <taxon>Streptomycetaceae</taxon>
        <taxon>Streptomyces</taxon>
    </lineage>
</organism>
<evidence type="ECO:0000256" key="3">
    <source>
        <dbReference type="ARBA" id="ARBA00022898"/>
    </source>
</evidence>
<dbReference type="Gene3D" id="3.40.640.10">
    <property type="entry name" value="Type I PLP-dependent aspartate aminotransferase-like (Major domain)"/>
    <property type="match status" value="1"/>
</dbReference>
<evidence type="ECO:0000313" key="9">
    <source>
        <dbReference type="Proteomes" id="UP001500886"/>
    </source>
</evidence>
<accession>A0ABN3TU17</accession>
<feature type="binding site" evidence="6">
    <location>
        <position position="369"/>
    </location>
    <ligand>
        <name>substrate</name>
    </ligand>
</feature>
<dbReference type="InterPro" id="IPR011282">
    <property type="entry name" value="2am3keto_CoA_ligase"/>
</dbReference>
<dbReference type="CDD" id="cd06454">
    <property type="entry name" value="KBL_like"/>
    <property type="match status" value="1"/>
</dbReference>
<dbReference type="InterPro" id="IPR015421">
    <property type="entry name" value="PyrdxlP-dep_Trfase_major"/>
</dbReference>
<dbReference type="Proteomes" id="UP001500886">
    <property type="component" value="Unassembled WGS sequence"/>
</dbReference>
<dbReference type="NCBIfam" id="NF005394">
    <property type="entry name" value="PRK06939.1"/>
    <property type="match status" value="1"/>
</dbReference>
<keyword evidence="4 6" id="KW-0012">Acyltransferase</keyword>
<dbReference type="PROSITE" id="PS00599">
    <property type="entry name" value="AA_TRANSFER_CLASS_2"/>
    <property type="match status" value="1"/>
</dbReference>
<evidence type="ECO:0000259" key="7">
    <source>
        <dbReference type="Pfam" id="PF00155"/>
    </source>
</evidence>
<evidence type="ECO:0000256" key="2">
    <source>
        <dbReference type="ARBA" id="ARBA00022679"/>
    </source>
</evidence>
<comment type="caution">
    <text evidence="8">The sequence shown here is derived from an EMBL/GenBank/DDBJ whole genome shotgun (WGS) entry which is preliminary data.</text>
</comment>
<keyword evidence="3 6" id="KW-0663">Pyridoxal phosphate</keyword>
<feature type="binding site" description="in other chain" evidence="6">
    <location>
        <begin position="242"/>
        <end position="245"/>
    </location>
    <ligand>
        <name>pyridoxal 5'-phosphate</name>
        <dbReference type="ChEBI" id="CHEBI:597326"/>
        <note>ligand shared between dimeric partners</note>
    </ligand>
</feature>
<feature type="binding site" description="in other chain" evidence="6">
    <location>
        <begin position="211"/>
        <end position="214"/>
    </location>
    <ligand>
        <name>pyridoxal 5'-phosphate</name>
        <dbReference type="ChEBI" id="CHEBI:597326"/>
        <note>ligand shared between dimeric partners</note>
    </ligand>
</feature>
<dbReference type="Pfam" id="PF00155">
    <property type="entry name" value="Aminotran_1_2"/>
    <property type="match status" value="1"/>
</dbReference>
<dbReference type="PANTHER" id="PTHR13693">
    <property type="entry name" value="CLASS II AMINOTRANSFERASE/8-AMINO-7-OXONONANOATE SYNTHASE"/>
    <property type="match status" value="1"/>
</dbReference>
<feature type="domain" description="Aminotransferase class I/classII large" evidence="7">
    <location>
        <begin position="46"/>
        <end position="387"/>
    </location>
</feature>
<evidence type="ECO:0000256" key="5">
    <source>
        <dbReference type="ARBA" id="ARBA00047715"/>
    </source>
</evidence>
<comment type="pathway">
    <text evidence="6">Amino-acid degradation; L-threonine degradation via oxydo-reductase pathway; glycine from L-threonine: step 2/2.</text>
</comment>